<accession>A0A1S1NA87</accession>
<feature type="transmembrane region" description="Helical" evidence="1">
    <location>
        <begin position="353"/>
        <end position="381"/>
    </location>
</feature>
<comment type="caution">
    <text evidence="3">The sequence shown here is derived from an EMBL/GenBank/DDBJ whole genome shotgun (WGS) entry which is preliminary data.</text>
</comment>
<keyword evidence="1" id="KW-0812">Transmembrane</keyword>
<name>A0A1S1NA87_9GAMM</name>
<dbReference type="EMBL" id="MNAN01000031">
    <property type="protein sequence ID" value="OHU95197.1"/>
    <property type="molecule type" value="Genomic_DNA"/>
</dbReference>
<reference evidence="3 4" key="1">
    <citation type="submission" date="2016-10" db="EMBL/GenBank/DDBJ databases">
        <title>Pseudoalteromonas amylolytica sp. nov., isolated from the surface seawater.</title>
        <authorList>
            <person name="Wu Y.-H."/>
            <person name="Cheng H."/>
            <person name="Jin X.-B."/>
            <person name="Wang C.-S."/>
            <person name="Xu X.-W."/>
        </authorList>
    </citation>
    <scope>NUCLEOTIDE SEQUENCE [LARGE SCALE GENOMIC DNA]</scope>
    <source>
        <strain evidence="3 4">JCM 12483</strain>
    </source>
</reference>
<dbReference type="PANTHER" id="PTHR30572">
    <property type="entry name" value="MEMBRANE COMPONENT OF TRANSPORTER-RELATED"/>
    <property type="match status" value="1"/>
</dbReference>
<dbReference type="InterPro" id="IPR025857">
    <property type="entry name" value="MacB_PCD"/>
</dbReference>
<evidence type="ECO:0000313" key="4">
    <source>
        <dbReference type="Proteomes" id="UP000180253"/>
    </source>
</evidence>
<keyword evidence="4" id="KW-1185">Reference proteome</keyword>
<feature type="transmembrane region" description="Helical" evidence="1">
    <location>
        <begin position="401"/>
        <end position="419"/>
    </location>
</feature>
<evidence type="ECO:0000256" key="1">
    <source>
        <dbReference type="SAM" id="Phobius"/>
    </source>
</evidence>
<feature type="transmembrane region" description="Helical" evidence="1">
    <location>
        <begin position="21"/>
        <end position="43"/>
    </location>
</feature>
<organism evidence="3 4">
    <name type="scientific">Pseudoalteromonas byunsanensis</name>
    <dbReference type="NCBI Taxonomy" id="327939"/>
    <lineage>
        <taxon>Bacteria</taxon>
        <taxon>Pseudomonadati</taxon>
        <taxon>Pseudomonadota</taxon>
        <taxon>Gammaproteobacteria</taxon>
        <taxon>Alteromonadales</taxon>
        <taxon>Pseudoalteromonadaceae</taxon>
        <taxon>Pseudoalteromonas</taxon>
    </lineage>
</organism>
<keyword evidence="1" id="KW-1133">Transmembrane helix</keyword>
<feature type="domain" description="MacB-like periplasmic core" evidence="2">
    <location>
        <begin position="28"/>
        <end position="220"/>
    </location>
</feature>
<dbReference type="PANTHER" id="PTHR30572:SF4">
    <property type="entry name" value="ABC TRANSPORTER PERMEASE YTRF"/>
    <property type="match status" value="1"/>
</dbReference>
<evidence type="ECO:0000259" key="2">
    <source>
        <dbReference type="Pfam" id="PF12704"/>
    </source>
</evidence>
<feature type="transmembrane region" description="Helical" evidence="1">
    <location>
        <begin position="310"/>
        <end position="332"/>
    </location>
</feature>
<dbReference type="InterPro" id="IPR050250">
    <property type="entry name" value="Macrolide_Exporter_MacB"/>
</dbReference>
<evidence type="ECO:0000313" key="3">
    <source>
        <dbReference type="EMBL" id="OHU95197.1"/>
    </source>
</evidence>
<proteinExistence type="predicted"/>
<gene>
    <name evidence="3" type="ORF">BIW53_10755</name>
</gene>
<protein>
    <recommendedName>
        <fullName evidence="2">MacB-like periplasmic core domain-containing protein</fullName>
    </recommendedName>
</protein>
<keyword evidence="1" id="KW-0472">Membrane</keyword>
<dbReference type="AlphaFoldDB" id="A0A1S1NA87"/>
<dbReference type="GO" id="GO:0005886">
    <property type="term" value="C:plasma membrane"/>
    <property type="evidence" value="ECO:0007669"/>
    <property type="project" value="TreeGrafter"/>
</dbReference>
<dbReference type="STRING" id="327939.BIW53_10755"/>
<sequence>MKAETEISLAIKSFGFQWQKYMFIAAVMSLGIAVFLVVSNLYINLTSAFEQPHLHQLYKPVLNDWKKDEAFDELDSSKLPPLMSYQNSMALAQIEPGQNASSFKTEVIYYPSQAQSLSLLPLSTRVSSISFFEIFNLHFKFGGKDELTQKSGAWVVLSNQTNERLFAGANSVGKKLNLNGHYFEVAAVLEEKTHLFREHDVVNGAFEGSEDIYLPWQAADVLNPVIRGKKLCKDGKYASRYLDVKEGSCLWVNHWVKLADSELHAYEQEVSSYAQQLSATGMLTGETPYQIYRAKDWYEKSGVINNDSKIFPLLAIAFMFVCAVNACVILYAQAIEQKPDAANWYAFGLSRRSILSVFLIQSGICSLFIVALTFVFSLVGISVFKGIFPAYETSLYLGLDSFFIMVVISISFMLFFSLFPGISLSRVKPVVYLKQGGVA</sequence>
<dbReference type="Pfam" id="PF12704">
    <property type="entry name" value="MacB_PCD"/>
    <property type="match status" value="1"/>
</dbReference>
<dbReference type="GO" id="GO:0022857">
    <property type="term" value="F:transmembrane transporter activity"/>
    <property type="evidence" value="ECO:0007669"/>
    <property type="project" value="TreeGrafter"/>
</dbReference>
<dbReference type="Proteomes" id="UP000180253">
    <property type="component" value="Unassembled WGS sequence"/>
</dbReference>